<gene>
    <name evidence="2" type="ORF">NTJ_10092</name>
</gene>
<proteinExistence type="predicted"/>
<evidence type="ECO:0008006" key="4">
    <source>
        <dbReference type="Google" id="ProtNLM"/>
    </source>
</evidence>
<dbReference type="InterPro" id="IPR009318">
    <property type="entry name" value="Gustatory_rcpt"/>
</dbReference>
<feature type="transmembrane region" description="Helical" evidence="1">
    <location>
        <begin position="88"/>
        <end position="105"/>
    </location>
</feature>
<feature type="transmembrane region" description="Helical" evidence="1">
    <location>
        <begin position="160"/>
        <end position="178"/>
    </location>
</feature>
<reference evidence="2 3" key="1">
    <citation type="submission" date="2023-09" db="EMBL/GenBank/DDBJ databases">
        <title>Nesidiocoris tenuis whole genome shotgun sequence.</title>
        <authorList>
            <person name="Shibata T."/>
            <person name="Shimoda M."/>
            <person name="Kobayashi T."/>
            <person name="Uehara T."/>
        </authorList>
    </citation>
    <scope>NUCLEOTIDE SEQUENCE [LARGE SCALE GENOMIC DNA]</scope>
    <source>
        <strain evidence="2 3">Japan</strain>
    </source>
</reference>
<dbReference type="Pfam" id="PF06151">
    <property type="entry name" value="Trehalose_recp"/>
    <property type="match status" value="1"/>
</dbReference>
<dbReference type="EMBL" id="AP028916">
    <property type="protein sequence ID" value="BES97278.1"/>
    <property type="molecule type" value="Genomic_DNA"/>
</dbReference>
<dbReference type="Proteomes" id="UP001307889">
    <property type="component" value="Chromosome 8"/>
</dbReference>
<keyword evidence="1" id="KW-1133">Transmembrane helix</keyword>
<protein>
    <recommendedName>
        <fullName evidence="4">Gustatory receptor</fullName>
    </recommendedName>
</protein>
<accession>A0ABN7AZ63</accession>
<evidence type="ECO:0000313" key="2">
    <source>
        <dbReference type="EMBL" id="BES97278.1"/>
    </source>
</evidence>
<organism evidence="2 3">
    <name type="scientific">Nesidiocoris tenuis</name>
    <dbReference type="NCBI Taxonomy" id="355587"/>
    <lineage>
        <taxon>Eukaryota</taxon>
        <taxon>Metazoa</taxon>
        <taxon>Ecdysozoa</taxon>
        <taxon>Arthropoda</taxon>
        <taxon>Hexapoda</taxon>
        <taxon>Insecta</taxon>
        <taxon>Pterygota</taxon>
        <taxon>Neoptera</taxon>
        <taxon>Paraneoptera</taxon>
        <taxon>Hemiptera</taxon>
        <taxon>Heteroptera</taxon>
        <taxon>Panheteroptera</taxon>
        <taxon>Cimicomorpha</taxon>
        <taxon>Miridae</taxon>
        <taxon>Dicyphina</taxon>
        <taxon>Nesidiocoris</taxon>
    </lineage>
</organism>
<name>A0ABN7AZ63_9HEMI</name>
<keyword evidence="3" id="KW-1185">Reference proteome</keyword>
<keyword evidence="1" id="KW-0472">Membrane</keyword>
<feature type="transmembrane region" description="Helical" evidence="1">
    <location>
        <begin position="48"/>
        <end position="68"/>
    </location>
</feature>
<evidence type="ECO:0000256" key="1">
    <source>
        <dbReference type="SAM" id="Phobius"/>
    </source>
</evidence>
<sequence length="187" mass="21550">MQLWYLLTILQTHIKNHTVHPSSLSFIDVNECLRCCELMRKLALAFKFQMLPILGRVLVLSVVALYRVSFMMKTINRLEQSMLLVQRILILIEETMMIFILVVSCDESKNKVEQFYHNCLRASTFCKGIGKTEQLKVCLWAKENVAFTGARFFKIGRPTIISMGANIMTYIALLLQYGSDDRGVFNL</sequence>
<evidence type="ECO:0000313" key="3">
    <source>
        <dbReference type="Proteomes" id="UP001307889"/>
    </source>
</evidence>
<keyword evidence="1" id="KW-0812">Transmembrane</keyword>